<evidence type="ECO:0000313" key="2">
    <source>
        <dbReference type="RefSeq" id="XP_021843008.1"/>
    </source>
</evidence>
<dbReference type="RefSeq" id="XP_021843008.1">
    <property type="nucleotide sequence ID" value="XM_021987316.2"/>
</dbReference>
<accession>A0A9R0JQM0</accession>
<sequence length="200" mass="21199">MSSRPEISEEQRVILDKLKAELPEAVMPVTASGLLGDDKKGKSTQVYVRASMLNNGVATMNYRDHKLWSGSIIGSYPDDIEMNGARSTTHQGVPPKDTEGSMGAIVFVGPNVQDGADDCAWVLAWSVLGDGTTENKIYVETGPSSKYIKGKINWGVIKTSLEHSKDVSSCPANHGAEASASIDSGDSPAAAATFVVNNVK</sequence>
<dbReference type="PANTHER" id="PTHR36482">
    <property type="entry name" value="OSJNBA0024J22.15 PROTEIN"/>
    <property type="match status" value="1"/>
</dbReference>
<organism evidence="1 2">
    <name type="scientific">Spinacia oleracea</name>
    <name type="common">Spinach</name>
    <dbReference type="NCBI Taxonomy" id="3562"/>
    <lineage>
        <taxon>Eukaryota</taxon>
        <taxon>Viridiplantae</taxon>
        <taxon>Streptophyta</taxon>
        <taxon>Embryophyta</taxon>
        <taxon>Tracheophyta</taxon>
        <taxon>Spermatophyta</taxon>
        <taxon>Magnoliopsida</taxon>
        <taxon>eudicotyledons</taxon>
        <taxon>Gunneridae</taxon>
        <taxon>Pentapetalae</taxon>
        <taxon>Caryophyllales</taxon>
        <taxon>Chenopodiaceae</taxon>
        <taxon>Chenopodioideae</taxon>
        <taxon>Anserineae</taxon>
        <taxon>Spinacia</taxon>
    </lineage>
</organism>
<reference evidence="2" key="2">
    <citation type="submission" date="2025-08" db="UniProtKB">
        <authorList>
            <consortium name="RefSeq"/>
        </authorList>
    </citation>
    <scope>IDENTIFICATION</scope>
    <source>
        <tissue evidence="2">Leaf</tissue>
    </source>
</reference>
<reference evidence="1" key="1">
    <citation type="journal article" date="2021" name="Nat. Commun.">
        <title>Genomic analyses provide insights into spinach domestication and the genetic basis of agronomic traits.</title>
        <authorList>
            <person name="Cai X."/>
            <person name="Sun X."/>
            <person name="Xu C."/>
            <person name="Sun H."/>
            <person name="Wang X."/>
            <person name="Ge C."/>
            <person name="Zhang Z."/>
            <person name="Wang Q."/>
            <person name="Fei Z."/>
            <person name="Jiao C."/>
            <person name="Wang Q."/>
        </authorList>
    </citation>
    <scope>NUCLEOTIDE SEQUENCE [LARGE SCALE GENOMIC DNA]</scope>
    <source>
        <strain evidence="1">cv. Varoflay</strain>
    </source>
</reference>
<gene>
    <name evidence="2" type="primary">LOC110783012</name>
</gene>
<dbReference type="OrthoDB" id="1730395at2759"/>
<dbReference type="PANTHER" id="PTHR36482:SF6">
    <property type="entry name" value="JASMONATE-INDUCED PROTEIN HOMOLOG"/>
    <property type="match status" value="1"/>
</dbReference>
<keyword evidence="1" id="KW-1185">Reference proteome</keyword>
<evidence type="ECO:0000313" key="1">
    <source>
        <dbReference type="Proteomes" id="UP000813463"/>
    </source>
</evidence>
<evidence type="ECO:0008006" key="3">
    <source>
        <dbReference type="Google" id="ProtNLM"/>
    </source>
</evidence>
<protein>
    <recommendedName>
        <fullName evidence="3">DOMON domain-containing protein</fullName>
    </recommendedName>
</protein>
<dbReference type="Proteomes" id="UP000813463">
    <property type="component" value="Chromosome 1"/>
</dbReference>
<name>A0A9R0JQM0_SPIOL</name>
<proteinExistence type="predicted"/>
<dbReference type="AlphaFoldDB" id="A0A9R0JQM0"/>
<dbReference type="GeneID" id="110783012"/>
<dbReference type="KEGG" id="soe:110783012"/>
<dbReference type="InterPro" id="IPR053085">
    <property type="entry name" value="Jasmonate-induced_protein"/>
</dbReference>